<sequence length="175" mass="20612">MESDVLLAQKGDKNAFTRLIEECQLTLYRVSKGILRDDTDCADAIQETILKSYHSITNLKQPKYFKTWLTRILINECNDILRKRKKTILLESVDDLGYSEENTEEFIDLKEALSKLEYKHRSVLILFYYEDFSIKEIAQILKVREGTVKSRLNRARNRLLSILNLYKDERGVENE</sequence>
<dbReference type="NCBIfam" id="TIGR02937">
    <property type="entry name" value="sigma70-ECF"/>
    <property type="match status" value="1"/>
</dbReference>
<keyword evidence="4" id="KW-0804">Transcription</keyword>
<comment type="similarity">
    <text evidence="1">Belongs to the sigma-70 factor family. ECF subfamily.</text>
</comment>
<protein>
    <submittedName>
        <fullName evidence="7">Sigma-70 family RNA polymerase sigma factor</fullName>
    </submittedName>
</protein>
<organism evidence="7 8">
    <name type="scientific">Lederbergia citrisecunda</name>
    <dbReference type="NCBI Taxonomy" id="2833583"/>
    <lineage>
        <taxon>Bacteria</taxon>
        <taxon>Bacillati</taxon>
        <taxon>Bacillota</taxon>
        <taxon>Bacilli</taxon>
        <taxon>Bacillales</taxon>
        <taxon>Bacillaceae</taxon>
        <taxon>Lederbergia</taxon>
    </lineage>
</organism>
<name>A0A942TQD3_9BACI</name>
<accession>A0A942TQD3</accession>
<dbReference type="InterPro" id="IPR036388">
    <property type="entry name" value="WH-like_DNA-bd_sf"/>
</dbReference>
<evidence type="ECO:0000256" key="1">
    <source>
        <dbReference type="ARBA" id="ARBA00010641"/>
    </source>
</evidence>
<comment type="caution">
    <text evidence="7">The sequence shown here is derived from an EMBL/GenBank/DDBJ whole genome shotgun (WGS) entry which is preliminary data.</text>
</comment>
<dbReference type="SUPFAM" id="SSF88659">
    <property type="entry name" value="Sigma3 and sigma4 domains of RNA polymerase sigma factors"/>
    <property type="match status" value="1"/>
</dbReference>
<dbReference type="InterPro" id="IPR013249">
    <property type="entry name" value="RNA_pol_sigma70_r4_t2"/>
</dbReference>
<evidence type="ECO:0000313" key="7">
    <source>
        <dbReference type="EMBL" id="MBS4200122.1"/>
    </source>
</evidence>
<dbReference type="InterPro" id="IPR013324">
    <property type="entry name" value="RNA_pol_sigma_r3/r4-like"/>
</dbReference>
<feature type="domain" description="RNA polymerase sigma factor 70 region 4 type 2" evidence="6">
    <location>
        <begin position="109"/>
        <end position="159"/>
    </location>
</feature>
<dbReference type="PANTHER" id="PTHR43133">
    <property type="entry name" value="RNA POLYMERASE ECF-TYPE SIGMA FACTO"/>
    <property type="match status" value="1"/>
</dbReference>
<evidence type="ECO:0000256" key="2">
    <source>
        <dbReference type="ARBA" id="ARBA00023015"/>
    </source>
</evidence>
<evidence type="ECO:0000313" key="8">
    <source>
        <dbReference type="Proteomes" id="UP000682713"/>
    </source>
</evidence>
<dbReference type="CDD" id="cd06171">
    <property type="entry name" value="Sigma70_r4"/>
    <property type="match status" value="1"/>
</dbReference>
<keyword evidence="2" id="KW-0805">Transcription regulation</keyword>
<dbReference type="PANTHER" id="PTHR43133:SF51">
    <property type="entry name" value="RNA POLYMERASE SIGMA FACTOR"/>
    <property type="match status" value="1"/>
</dbReference>
<evidence type="ECO:0000256" key="3">
    <source>
        <dbReference type="ARBA" id="ARBA00023082"/>
    </source>
</evidence>
<proteinExistence type="inferred from homology"/>
<gene>
    <name evidence="7" type="ORF">KHA93_10805</name>
</gene>
<dbReference type="InterPro" id="IPR013325">
    <property type="entry name" value="RNA_pol_sigma_r2"/>
</dbReference>
<dbReference type="InterPro" id="IPR039425">
    <property type="entry name" value="RNA_pol_sigma-70-like"/>
</dbReference>
<dbReference type="Gene3D" id="1.10.10.10">
    <property type="entry name" value="Winged helix-like DNA-binding domain superfamily/Winged helix DNA-binding domain"/>
    <property type="match status" value="1"/>
</dbReference>
<dbReference type="SUPFAM" id="SSF88946">
    <property type="entry name" value="Sigma2 domain of RNA polymerase sigma factors"/>
    <property type="match status" value="1"/>
</dbReference>
<dbReference type="InterPro" id="IPR014284">
    <property type="entry name" value="RNA_pol_sigma-70_dom"/>
</dbReference>
<dbReference type="AlphaFoldDB" id="A0A942TQD3"/>
<dbReference type="RefSeq" id="WP_213110731.1">
    <property type="nucleotide sequence ID" value="NZ_JAGYPJ010000001.1"/>
</dbReference>
<dbReference type="GO" id="GO:0006352">
    <property type="term" value="P:DNA-templated transcription initiation"/>
    <property type="evidence" value="ECO:0007669"/>
    <property type="project" value="InterPro"/>
</dbReference>
<evidence type="ECO:0000256" key="4">
    <source>
        <dbReference type="ARBA" id="ARBA00023163"/>
    </source>
</evidence>
<dbReference type="EMBL" id="JAGYPJ010000001">
    <property type="protein sequence ID" value="MBS4200122.1"/>
    <property type="molecule type" value="Genomic_DNA"/>
</dbReference>
<dbReference type="GO" id="GO:0003677">
    <property type="term" value="F:DNA binding"/>
    <property type="evidence" value="ECO:0007669"/>
    <property type="project" value="InterPro"/>
</dbReference>
<dbReference type="Pfam" id="PF04542">
    <property type="entry name" value="Sigma70_r2"/>
    <property type="match status" value="1"/>
</dbReference>
<reference evidence="7 8" key="1">
    <citation type="submission" date="2021-05" db="EMBL/GenBank/DDBJ databases">
        <title>Novel Bacillus species.</title>
        <authorList>
            <person name="Liu G."/>
        </authorList>
    </citation>
    <scope>NUCLEOTIDE SEQUENCE [LARGE SCALE GENOMIC DNA]</scope>
    <source>
        <strain evidence="7 8">FJAT-49732</strain>
    </source>
</reference>
<dbReference type="Proteomes" id="UP000682713">
    <property type="component" value="Unassembled WGS sequence"/>
</dbReference>
<dbReference type="Gene3D" id="1.10.1740.10">
    <property type="match status" value="1"/>
</dbReference>
<dbReference type="Pfam" id="PF08281">
    <property type="entry name" value="Sigma70_r4_2"/>
    <property type="match status" value="1"/>
</dbReference>
<dbReference type="InterPro" id="IPR007627">
    <property type="entry name" value="RNA_pol_sigma70_r2"/>
</dbReference>
<keyword evidence="8" id="KW-1185">Reference proteome</keyword>
<evidence type="ECO:0000259" key="5">
    <source>
        <dbReference type="Pfam" id="PF04542"/>
    </source>
</evidence>
<feature type="domain" description="RNA polymerase sigma-70 region 2" evidence="5">
    <location>
        <begin position="19"/>
        <end position="86"/>
    </location>
</feature>
<keyword evidence="3" id="KW-0731">Sigma factor</keyword>
<evidence type="ECO:0000259" key="6">
    <source>
        <dbReference type="Pfam" id="PF08281"/>
    </source>
</evidence>
<dbReference type="GO" id="GO:0016987">
    <property type="term" value="F:sigma factor activity"/>
    <property type="evidence" value="ECO:0007669"/>
    <property type="project" value="UniProtKB-KW"/>
</dbReference>